<dbReference type="AlphaFoldDB" id="A0AAX6HC58"/>
<evidence type="ECO:0000313" key="2">
    <source>
        <dbReference type="Proteomes" id="UP001140949"/>
    </source>
</evidence>
<proteinExistence type="predicted"/>
<comment type="caution">
    <text evidence="1">The sequence shown here is derived from an EMBL/GenBank/DDBJ whole genome shotgun (WGS) entry which is preliminary data.</text>
</comment>
<organism evidence="1 2">
    <name type="scientific">Iris pallida</name>
    <name type="common">Sweet iris</name>
    <dbReference type="NCBI Taxonomy" id="29817"/>
    <lineage>
        <taxon>Eukaryota</taxon>
        <taxon>Viridiplantae</taxon>
        <taxon>Streptophyta</taxon>
        <taxon>Embryophyta</taxon>
        <taxon>Tracheophyta</taxon>
        <taxon>Spermatophyta</taxon>
        <taxon>Magnoliopsida</taxon>
        <taxon>Liliopsida</taxon>
        <taxon>Asparagales</taxon>
        <taxon>Iridaceae</taxon>
        <taxon>Iridoideae</taxon>
        <taxon>Irideae</taxon>
        <taxon>Iris</taxon>
    </lineage>
</organism>
<dbReference type="Proteomes" id="UP001140949">
    <property type="component" value="Unassembled WGS sequence"/>
</dbReference>
<name>A0AAX6HC58_IRIPA</name>
<protein>
    <submittedName>
        <fullName evidence="1">Uncharacterized protein</fullName>
    </submittedName>
</protein>
<accession>A0AAX6HC58</accession>
<reference evidence="1" key="1">
    <citation type="journal article" date="2023" name="GigaByte">
        <title>Genome assembly of the bearded iris, Iris pallida Lam.</title>
        <authorList>
            <person name="Bruccoleri R.E."/>
            <person name="Oakeley E.J."/>
            <person name="Faust A.M.E."/>
            <person name="Altorfer M."/>
            <person name="Dessus-Babus S."/>
            <person name="Burckhardt D."/>
            <person name="Oertli M."/>
            <person name="Naumann U."/>
            <person name="Petersen F."/>
            <person name="Wong J."/>
        </authorList>
    </citation>
    <scope>NUCLEOTIDE SEQUENCE</scope>
    <source>
        <strain evidence="1">GSM-AAB239-AS_SAM_17_03QT</strain>
    </source>
</reference>
<keyword evidence="2" id="KW-1185">Reference proteome</keyword>
<dbReference type="EMBL" id="JANAVB010011000">
    <property type="protein sequence ID" value="KAJ6837975.1"/>
    <property type="molecule type" value="Genomic_DNA"/>
</dbReference>
<evidence type="ECO:0000313" key="1">
    <source>
        <dbReference type="EMBL" id="KAJ6837975.1"/>
    </source>
</evidence>
<sequence length="29" mass="3313">MPDQWCVSRCDYVRGTVHSIHSIAVFMCA</sequence>
<gene>
    <name evidence="1" type="ORF">M6B38_321860</name>
</gene>
<reference evidence="1" key="2">
    <citation type="submission" date="2023-04" db="EMBL/GenBank/DDBJ databases">
        <authorList>
            <person name="Bruccoleri R.E."/>
            <person name="Oakeley E.J."/>
            <person name="Faust A.-M."/>
            <person name="Dessus-Babus S."/>
            <person name="Altorfer M."/>
            <person name="Burckhardt D."/>
            <person name="Oertli M."/>
            <person name="Naumann U."/>
            <person name="Petersen F."/>
            <person name="Wong J."/>
        </authorList>
    </citation>
    <scope>NUCLEOTIDE SEQUENCE</scope>
    <source>
        <strain evidence="1">GSM-AAB239-AS_SAM_17_03QT</strain>
        <tissue evidence="1">Leaf</tissue>
    </source>
</reference>